<dbReference type="InterPro" id="IPR041667">
    <property type="entry name" value="Cupin_8"/>
</dbReference>
<evidence type="ECO:0000256" key="2">
    <source>
        <dbReference type="SAM" id="MobiDB-lite"/>
    </source>
</evidence>
<dbReference type="InterPro" id="IPR003347">
    <property type="entry name" value="JmjC_dom"/>
</dbReference>
<accession>A0A8S9PD12</accession>
<comment type="caution">
    <text evidence="4">The sequence shown here is derived from an EMBL/GenBank/DDBJ whole genome shotgun (WGS) entry which is preliminary data.</text>
</comment>
<dbReference type="PANTHER" id="PTHR12461:SF102">
    <property type="entry name" value="LYSINE-SPECIFIC DEMETHYLASE JMJ31"/>
    <property type="match status" value="1"/>
</dbReference>
<dbReference type="InterPro" id="IPR056854">
    <property type="entry name" value="ALN_composite"/>
</dbReference>
<evidence type="ECO:0000256" key="1">
    <source>
        <dbReference type="ARBA" id="ARBA00006801"/>
    </source>
</evidence>
<dbReference type="EMBL" id="QGKX02001521">
    <property type="protein sequence ID" value="KAF3513050.1"/>
    <property type="molecule type" value="Genomic_DNA"/>
</dbReference>
<dbReference type="PANTHER" id="PTHR12461">
    <property type="entry name" value="HYPOXIA-INDUCIBLE FACTOR 1 ALPHA INHIBITOR-RELATED"/>
    <property type="match status" value="1"/>
</dbReference>
<feature type="domain" description="JmjC" evidence="3">
    <location>
        <begin position="191"/>
        <end position="358"/>
    </location>
</feature>
<feature type="region of interest" description="Disordered" evidence="2">
    <location>
        <begin position="378"/>
        <end position="403"/>
    </location>
</feature>
<dbReference type="SMART" id="SM00558">
    <property type="entry name" value="JmjC"/>
    <property type="match status" value="2"/>
</dbReference>
<organism evidence="4 5">
    <name type="scientific">Brassica cretica</name>
    <name type="common">Mustard</name>
    <dbReference type="NCBI Taxonomy" id="69181"/>
    <lineage>
        <taxon>Eukaryota</taxon>
        <taxon>Viridiplantae</taxon>
        <taxon>Streptophyta</taxon>
        <taxon>Embryophyta</taxon>
        <taxon>Tracheophyta</taxon>
        <taxon>Spermatophyta</taxon>
        <taxon>Magnoliopsida</taxon>
        <taxon>eudicotyledons</taxon>
        <taxon>Gunneridae</taxon>
        <taxon>Pentapetalae</taxon>
        <taxon>rosids</taxon>
        <taxon>malvids</taxon>
        <taxon>Brassicales</taxon>
        <taxon>Brassicaceae</taxon>
        <taxon>Brassiceae</taxon>
        <taxon>Brassica</taxon>
    </lineage>
</organism>
<feature type="region of interest" description="Disordered" evidence="2">
    <location>
        <begin position="151"/>
        <end position="170"/>
    </location>
</feature>
<dbReference type="Pfam" id="PF24890">
    <property type="entry name" value="ALN_composite"/>
    <property type="match status" value="1"/>
</dbReference>
<proteinExistence type="inferred from homology"/>
<feature type="region of interest" description="Disordered" evidence="2">
    <location>
        <begin position="1018"/>
        <end position="1044"/>
    </location>
</feature>
<dbReference type="SUPFAM" id="SSF51197">
    <property type="entry name" value="Clavaminate synthase-like"/>
    <property type="match status" value="2"/>
</dbReference>
<dbReference type="Gene3D" id="2.60.120.650">
    <property type="entry name" value="Cupin"/>
    <property type="match status" value="2"/>
</dbReference>
<gene>
    <name evidence="4" type="ORF">F2Q69_00000829</name>
</gene>
<comment type="similarity">
    <text evidence="1">Belongs to the JARID1 histone demethylase family.</text>
</comment>
<evidence type="ECO:0000313" key="5">
    <source>
        <dbReference type="Proteomes" id="UP000712600"/>
    </source>
</evidence>
<protein>
    <recommendedName>
        <fullName evidence="3">JmjC domain-containing protein</fullName>
    </recommendedName>
</protein>
<sequence length="1219" mass="135458">MVLSFDGPPASIGMNMSTGCEFPTIQTFERAPSAADFESGVELTNFPAVLFSPQYTFLFRPPPAESESLDLNLLKVFRGCASDWEACSKWNPFSNGLDYLEERAGSVEVEAMLSRTAPIFNGDIRSHERVSMPFSDFIRLCKQHMISKEKGSGVDAKSASLTPPLPQDPTTPGQIYLAQFPILNDEKEEKVQLKILRQDLQTPSLLGGKSLSSINFWMNSAQARSSTHYDPHHNLLCVVSGCKKVVLWPPSASPSLYPMPIYGEASNHSSVGLDNPNLSDYPRAELSLQFSQEVTLNAGDAVFIPEGCIHMPGASDPDVYSHESLRFHQVDSDELTIAVNFWWQSNIMSNMPEHMDSYYLRRITRSLLVSKPSSTLLKQPSEHLDQCKIGQTEGGDGNSSNQSIEKGISTLREKTPLHDLDPSASHALHDLISLVHDHVNAVGTSRELQHTSPSSSDIAPERDSSKILVNALSSLEDDRVAHMLWNLEASKLRDVLLAMARYFPRTLEALIIHMLSPVAAEVLTQKFDEIDQQSGEEDSSCISQINCLGASQSSMFSHGSLPFLSLVMGQSLEVNGGIIVSVVKEEDWFKKHRSRVKVIDYGEAVIMPGLVDVEPINKLLDKSYVTAKRKRQKLLDNNKNMVLSFDGSPPSIGMNMPTGCGFPTIQTFERAPSAADFESGVELANFPAVLFSPQYTFIFLPPPAESESLDLNLLKVFRGCASDWEAFSKWNPFSNGLDYLEERAGSVEVEAMLSRTAPIFNGDIRSHERVSMSFSDFVRLCKQHMRSKENGSGVDAKSASLTLLPQDPTTPGQIYLAQFPILNDGKEEKVQLKILSQDIQTPTLLEGKSLSSINFWMNSAQARSSTHYDPHHNLLCVVSGCKKVVLWPPSASPSLYPMPIYGEASNHSSVGLDNPILSDYPRAEHSLKQSQEVTLKAGDAVFIPEGWFHQVDSDELTIAVNFWWQSNIMSNMPEHMDSYYLRRITRRLIDKEMSLLVSRPSSTDLKQPYDHLDQCKIGQSEVGDGNSSNKSIEKGIGTSREKTPLHDLDPSASHALHDLISLVHDHVNAVGTSRELQHTSPSSSDIASERDSSKILVNALSCLEDDRVAHMLWNLEASKLRDVLLAMARYFPRTLEALILHMLSPVAAEVLTQKFDEIDQQSGEEDRSQFYREFYGVFDDESAAMDIILTRKETFAFQAFKNVLDKYLGVHITSPTTNL</sequence>
<reference evidence="4" key="1">
    <citation type="submission" date="2019-12" db="EMBL/GenBank/DDBJ databases">
        <title>Genome sequencing and annotation of Brassica cretica.</title>
        <authorList>
            <person name="Studholme D.J."/>
            <person name="Sarris P."/>
        </authorList>
    </citation>
    <scope>NUCLEOTIDE SEQUENCE</scope>
    <source>
        <strain evidence="4">PFS-109/04</strain>
        <tissue evidence="4">Leaf</tissue>
    </source>
</reference>
<dbReference type="Proteomes" id="UP000712600">
    <property type="component" value="Unassembled WGS sequence"/>
</dbReference>
<dbReference type="Pfam" id="PF13621">
    <property type="entry name" value="Cupin_8"/>
    <property type="match status" value="2"/>
</dbReference>
<dbReference type="PROSITE" id="PS51184">
    <property type="entry name" value="JMJC"/>
    <property type="match status" value="2"/>
</dbReference>
<dbReference type="AlphaFoldDB" id="A0A8S9PD12"/>
<name>A0A8S9PD12_BRACR</name>
<evidence type="ECO:0000259" key="3">
    <source>
        <dbReference type="PROSITE" id="PS51184"/>
    </source>
</evidence>
<evidence type="ECO:0000313" key="4">
    <source>
        <dbReference type="EMBL" id="KAF3513050.1"/>
    </source>
</evidence>
<feature type="domain" description="JmjC" evidence="3">
    <location>
        <begin position="830"/>
        <end position="979"/>
    </location>
</feature>